<reference evidence="2 3" key="1">
    <citation type="journal article" date="2014" name="Mol. Plant">
        <title>Chromosome Scale Genome Assembly and Transcriptome Profiling of Nannochloropsis gaditana in Nitrogen Depletion.</title>
        <authorList>
            <person name="Corteggiani Carpinelli E."/>
            <person name="Telatin A."/>
            <person name="Vitulo N."/>
            <person name="Forcato C."/>
            <person name="D'Angelo M."/>
            <person name="Schiavon R."/>
            <person name="Vezzi A."/>
            <person name="Giacometti G.M."/>
            <person name="Morosinotto T."/>
            <person name="Valle G."/>
        </authorList>
    </citation>
    <scope>NUCLEOTIDE SEQUENCE [LARGE SCALE GENOMIC DNA]</scope>
    <source>
        <strain evidence="2 3">B-31</strain>
    </source>
</reference>
<organism evidence="2 3">
    <name type="scientific">Nannochloropsis gaditana</name>
    <dbReference type="NCBI Taxonomy" id="72520"/>
    <lineage>
        <taxon>Eukaryota</taxon>
        <taxon>Sar</taxon>
        <taxon>Stramenopiles</taxon>
        <taxon>Ochrophyta</taxon>
        <taxon>Eustigmatophyceae</taxon>
        <taxon>Eustigmatales</taxon>
        <taxon>Monodopsidaceae</taxon>
        <taxon>Nannochloropsis</taxon>
    </lineage>
</organism>
<keyword evidence="3" id="KW-1185">Reference proteome</keyword>
<dbReference type="AlphaFoldDB" id="W7TMM2"/>
<evidence type="ECO:0000313" key="2">
    <source>
        <dbReference type="EMBL" id="EWM28350.1"/>
    </source>
</evidence>
<dbReference type="EMBL" id="AZIL01000340">
    <property type="protein sequence ID" value="EWM28350.1"/>
    <property type="molecule type" value="Genomic_DNA"/>
</dbReference>
<evidence type="ECO:0000259" key="1">
    <source>
        <dbReference type="PROSITE" id="PS50181"/>
    </source>
</evidence>
<accession>W7TMM2</accession>
<gene>
    <name evidence="2" type="ORF">Naga_100657g2</name>
</gene>
<dbReference type="SUPFAM" id="SSF81383">
    <property type="entry name" value="F-box domain"/>
    <property type="match status" value="1"/>
</dbReference>
<name>W7TMM2_9STRA</name>
<dbReference type="InterPro" id="IPR036047">
    <property type="entry name" value="F-box-like_dom_sf"/>
</dbReference>
<dbReference type="PROSITE" id="PS50181">
    <property type="entry name" value="FBOX"/>
    <property type="match status" value="1"/>
</dbReference>
<feature type="domain" description="F-box" evidence="1">
    <location>
        <begin position="138"/>
        <end position="185"/>
    </location>
</feature>
<dbReference type="Pfam" id="PF00646">
    <property type="entry name" value="F-box"/>
    <property type="match status" value="1"/>
</dbReference>
<evidence type="ECO:0000313" key="3">
    <source>
        <dbReference type="Proteomes" id="UP000019335"/>
    </source>
</evidence>
<dbReference type="Proteomes" id="UP000019335">
    <property type="component" value="Chromosome 5"/>
</dbReference>
<dbReference type="OrthoDB" id="10502924at2759"/>
<sequence length="474" mass="52904">MAFSFNLHTSPAGREETIRTRAFVETGAAFHAANSLTKGSERGSSVSPGDATVTPFPTPRTRVIMWQFISSFHMFKKSGACDDEATKTCYPHPSLASSLDPTPAPTSCPLPFPSVLPSSTVSYVSPLAPPPFDSPPKPLNFCYLPDDLWREIASHLSLRTLLLFSRLCRRTVHIRPPFLERWLRERHGIVLREGERDGLEKRSTRALAAVRFVQGEVIACRKGMLSVAPPPPALLPPPPAISPSHPLSFPPAPPNATNIPQAFHTDSNHPPESSLPHALPHSLRLSDLFGTAFNRGRELQSVAVTWKGMAFRSRRRLAGRRGTGEDGEEEGVKILPWRSIMGASPIKDDTIQKIDEHKTDEKWRTHEDECCQTHARPYRFHFLPPSFLFSPSPPGWITVLPTQTRPGQIKIVSTLPPAWNKRGRARKAAYILLSLDAPQLLHSRMITFCKKREGGKAGGKEERERMVDKRWSCW</sequence>
<comment type="caution">
    <text evidence="2">The sequence shown here is derived from an EMBL/GenBank/DDBJ whole genome shotgun (WGS) entry which is preliminary data.</text>
</comment>
<dbReference type="CDD" id="cd09917">
    <property type="entry name" value="F-box_SF"/>
    <property type="match status" value="1"/>
</dbReference>
<protein>
    <submittedName>
        <fullName evidence="2">F-box domain, cyclin-like protein</fullName>
    </submittedName>
</protein>
<dbReference type="InterPro" id="IPR001810">
    <property type="entry name" value="F-box_dom"/>
</dbReference>
<proteinExistence type="predicted"/>